<proteinExistence type="predicted"/>
<feature type="transmembrane region" description="Helical" evidence="8">
    <location>
        <begin position="45"/>
        <end position="67"/>
    </location>
</feature>
<accession>A0A2H0B7G2</accession>
<dbReference type="AlphaFoldDB" id="A0A2H0B7G2"/>
<organism evidence="10 11">
    <name type="scientific">Candidatus Beckwithbacteria bacterium CG23_combo_of_CG06-09_8_20_14_all_34_8</name>
    <dbReference type="NCBI Taxonomy" id="1974497"/>
    <lineage>
        <taxon>Bacteria</taxon>
        <taxon>Candidatus Beckwithiibacteriota</taxon>
    </lineage>
</organism>
<dbReference type="Pfam" id="PF13231">
    <property type="entry name" value="PMT_2"/>
    <property type="match status" value="1"/>
</dbReference>
<evidence type="ECO:0000256" key="7">
    <source>
        <dbReference type="ARBA" id="ARBA00023136"/>
    </source>
</evidence>
<feature type="transmembrane region" description="Helical" evidence="8">
    <location>
        <begin position="343"/>
        <end position="360"/>
    </location>
</feature>
<evidence type="ECO:0000256" key="6">
    <source>
        <dbReference type="ARBA" id="ARBA00022989"/>
    </source>
</evidence>
<keyword evidence="2" id="KW-1003">Cell membrane</keyword>
<keyword evidence="7 8" id="KW-0472">Membrane</keyword>
<comment type="subcellular location">
    <subcellularLocation>
        <location evidence="1">Cell membrane</location>
        <topology evidence="1">Multi-pass membrane protein</topology>
    </subcellularLocation>
</comment>
<keyword evidence="6 8" id="KW-1133">Transmembrane helix</keyword>
<dbReference type="GO" id="GO:0005886">
    <property type="term" value="C:plasma membrane"/>
    <property type="evidence" value="ECO:0007669"/>
    <property type="project" value="UniProtKB-SubCell"/>
</dbReference>
<dbReference type="PANTHER" id="PTHR33908">
    <property type="entry name" value="MANNOSYLTRANSFERASE YKCB-RELATED"/>
    <property type="match status" value="1"/>
</dbReference>
<name>A0A2H0B7G2_9BACT</name>
<evidence type="ECO:0000256" key="5">
    <source>
        <dbReference type="ARBA" id="ARBA00022692"/>
    </source>
</evidence>
<sequence>MNKKILIIIIFILAFLLRLKALNQSLWLDEGILAEAVINNNLINLITKHMVGEFHPPLYYILMWFWVRIFGNSEISLRMPSIIASLGLTYFFYLWLKTKTKSFSKQMLLLVLLLTSPLLFYYGQEARMYLLAAMLGFASMLAFYQVINGEKKWQKWHFVFTFAMFLTHYMVWFIWLVQLIYLLLFPKNIRQNLKWLFLPLLAILLNLPLLLSQIKTGLNISSNLPAWNQLSSVSFKNLVLIPVKFFSGHVSVDSLYIGSLVLLELGIFLYFVAGPVLLVGIKKMTAYQKLLWIWLIVPILAGVLLSVKIPMLSYFRFLYLVPVVYLLLAEYLELNKTKVYKSVIYLFIAINLFMLGNYLFNKSNHREDWKGVVAYIQLQNSQIPVVMIQVVAAPFNYYNKNIHLVDFNDISKIRYNSHIWLITYGQPIFDPNNLTEKILLDEYGFQVISERNFVGDIIVKYLYNPSGQFAYDYRN</sequence>
<feature type="domain" description="Glycosyltransferase RgtA/B/C/D-like" evidence="9">
    <location>
        <begin position="55"/>
        <end position="210"/>
    </location>
</feature>
<feature type="transmembrane region" description="Helical" evidence="8">
    <location>
        <begin position="196"/>
        <end position="214"/>
    </location>
</feature>
<evidence type="ECO:0000313" key="10">
    <source>
        <dbReference type="EMBL" id="PIP52868.1"/>
    </source>
</evidence>
<gene>
    <name evidence="10" type="ORF">COX08_04135</name>
</gene>
<feature type="transmembrane region" description="Helical" evidence="8">
    <location>
        <begin position="290"/>
        <end position="307"/>
    </location>
</feature>
<dbReference type="GO" id="GO:0016763">
    <property type="term" value="F:pentosyltransferase activity"/>
    <property type="evidence" value="ECO:0007669"/>
    <property type="project" value="TreeGrafter"/>
</dbReference>
<keyword evidence="3" id="KW-0328">Glycosyltransferase</keyword>
<feature type="transmembrane region" description="Helical" evidence="8">
    <location>
        <begin position="129"/>
        <end position="147"/>
    </location>
</feature>
<evidence type="ECO:0000259" key="9">
    <source>
        <dbReference type="Pfam" id="PF13231"/>
    </source>
</evidence>
<evidence type="ECO:0000256" key="8">
    <source>
        <dbReference type="SAM" id="Phobius"/>
    </source>
</evidence>
<feature type="transmembrane region" description="Helical" evidence="8">
    <location>
        <begin position="255"/>
        <end position="278"/>
    </location>
</feature>
<protein>
    <recommendedName>
        <fullName evidence="9">Glycosyltransferase RgtA/B/C/D-like domain-containing protein</fullName>
    </recommendedName>
</protein>
<feature type="transmembrane region" description="Helical" evidence="8">
    <location>
        <begin position="79"/>
        <end position="96"/>
    </location>
</feature>
<feature type="transmembrane region" description="Helical" evidence="8">
    <location>
        <begin position="102"/>
        <end position="122"/>
    </location>
</feature>
<dbReference type="InterPro" id="IPR050297">
    <property type="entry name" value="LipidA_mod_glycosyltrf_83"/>
</dbReference>
<keyword evidence="5 8" id="KW-0812">Transmembrane</keyword>
<dbReference type="EMBL" id="PCSR01000098">
    <property type="protein sequence ID" value="PIP52868.1"/>
    <property type="molecule type" value="Genomic_DNA"/>
</dbReference>
<reference evidence="10 11" key="1">
    <citation type="submission" date="2017-09" db="EMBL/GenBank/DDBJ databases">
        <title>Depth-based differentiation of microbial function through sediment-hosted aquifers and enrichment of novel symbionts in the deep terrestrial subsurface.</title>
        <authorList>
            <person name="Probst A.J."/>
            <person name="Ladd B."/>
            <person name="Jarett J.K."/>
            <person name="Geller-Mcgrath D.E."/>
            <person name="Sieber C.M."/>
            <person name="Emerson J.B."/>
            <person name="Anantharaman K."/>
            <person name="Thomas B.C."/>
            <person name="Malmstrom R."/>
            <person name="Stieglmeier M."/>
            <person name="Klingl A."/>
            <person name="Woyke T."/>
            <person name="Ryan C.M."/>
            <person name="Banfield J.F."/>
        </authorList>
    </citation>
    <scope>NUCLEOTIDE SEQUENCE [LARGE SCALE GENOMIC DNA]</scope>
    <source>
        <strain evidence="10">CG23_combo_of_CG06-09_8_20_14_all_34_8</strain>
    </source>
</reference>
<keyword evidence="4" id="KW-0808">Transferase</keyword>
<dbReference type="GO" id="GO:0009103">
    <property type="term" value="P:lipopolysaccharide biosynthetic process"/>
    <property type="evidence" value="ECO:0007669"/>
    <property type="project" value="UniProtKB-ARBA"/>
</dbReference>
<evidence type="ECO:0000256" key="4">
    <source>
        <dbReference type="ARBA" id="ARBA00022679"/>
    </source>
</evidence>
<evidence type="ECO:0000256" key="2">
    <source>
        <dbReference type="ARBA" id="ARBA00022475"/>
    </source>
</evidence>
<dbReference type="PANTHER" id="PTHR33908:SF11">
    <property type="entry name" value="MEMBRANE PROTEIN"/>
    <property type="match status" value="1"/>
</dbReference>
<evidence type="ECO:0000256" key="3">
    <source>
        <dbReference type="ARBA" id="ARBA00022676"/>
    </source>
</evidence>
<evidence type="ECO:0000256" key="1">
    <source>
        <dbReference type="ARBA" id="ARBA00004651"/>
    </source>
</evidence>
<comment type="caution">
    <text evidence="10">The sequence shown here is derived from an EMBL/GenBank/DDBJ whole genome shotgun (WGS) entry which is preliminary data.</text>
</comment>
<dbReference type="InterPro" id="IPR038731">
    <property type="entry name" value="RgtA/B/C-like"/>
</dbReference>
<dbReference type="Proteomes" id="UP000229459">
    <property type="component" value="Unassembled WGS sequence"/>
</dbReference>
<evidence type="ECO:0000313" key="11">
    <source>
        <dbReference type="Proteomes" id="UP000229459"/>
    </source>
</evidence>
<feature type="transmembrane region" description="Helical" evidence="8">
    <location>
        <begin position="159"/>
        <end position="184"/>
    </location>
</feature>